<evidence type="ECO:0000256" key="1">
    <source>
        <dbReference type="SAM" id="Coils"/>
    </source>
</evidence>
<protein>
    <submittedName>
        <fullName evidence="3">Coiled-coil domain-containing protein 113-like</fullName>
    </submittedName>
</protein>
<evidence type="ECO:0000313" key="2">
    <source>
        <dbReference type="Proteomes" id="UP000095282"/>
    </source>
</evidence>
<keyword evidence="2" id="KW-1185">Reference proteome</keyword>
<name>A0A1I7TMY3_9PELO</name>
<evidence type="ECO:0000313" key="3">
    <source>
        <dbReference type="WBParaSite" id="Csp11.Scaffold629.g10032.t1"/>
    </source>
</evidence>
<reference evidence="3" key="1">
    <citation type="submission" date="2016-11" db="UniProtKB">
        <authorList>
            <consortium name="WormBaseParasite"/>
        </authorList>
    </citation>
    <scope>IDENTIFICATION</scope>
</reference>
<dbReference type="WBParaSite" id="Csp11.Scaffold629.g10032.t1">
    <property type="protein sequence ID" value="Csp11.Scaffold629.g10032.t1"/>
    <property type="gene ID" value="Csp11.Scaffold629.g10032"/>
</dbReference>
<dbReference type="Proteomes" id="UP000095282">
    <property type="component" value="Unplaced"/>
</dbReference>
<dbReference type="AlphaFoldDB" id="A0A1I7TMY3"/>
<proteinExistence type="predicted"/>
<organism evidence="2 3">
    <name type="scientific">Caenorhabditis tropicalis</name>
    <dbReference type="NCBI Taxonomy" id="1561998"/>
    <lineage>
        <taxon>Eukaryota</taxon>
        <taxon>Metazoa</taxon>
        <taxon>Ecdysozoa</taxon>
        <taxon>Nematoda</taxon>
        <taxon>Chromadorea</taxon>
        <taxon>Rhabditida</taxon>
        <taxon>Rhabditina</taxon>
        <taxon>Rhabditomorpha</taxon>
        <taxon>Rhabditoidea</taxon>
        <taxon>Rhabditidae</taxon>
        <taxon>Peloderinae</taxon>
        <taxon>Caenorhabditis</taxon>
    </lineage>
</organism>
<accession>A0A1I7TMY3</accession>
<keyword evidence="1" id="KW-0175">Coiled coil</keyword>
<feature type="coiled-coil region" evidence="1">
    <location>
        <begin position="57"/>
        <end position="91"/>
    </location>
</feature>
<sequence length="188" mass="21586">MIENSFQNCFLNLKVADRVEALVSNVLEGQSKLETLKTSYQTGLKSHANTIVHVLFINNEADKSEVLQAHLQNLEEQVEALQELEDVDKIEVAWITLNESYEDFKNDDAKLITMGNQYSQLNDSLKTDLEVSQRQKIVLDKKLSNLLQNTTKIQIELCDVIKKAIRQQIYRHDDLCCLTPEDFDACVR</sequence>